<evidence type="ECO:0000313" key="3">
    <source>
        <dbReference type="Proteomes" id="UP001183629"/>
    </source>
</evidence>
<accession>A0AAE4CVA8</accession>
<dbReference type="CDD" id="cd04301">
    <property type="entry name" value="NAT_SF"/>
    <property type="match status" value="1"/>
</dbReference>
<dbReference type="InterPro" id="IPR016181">
    <property type="entry name" value="Acyl_CoA_acyltransferase"/>
</dbReference>
<keyword evidence="3" id="KW-1185">Reference proteome</keyword>
<dbReference type="AlphaFoldDB" id="A0AAE4CVA8"/>
<dbReference type="GO" id="GO:0016747">
    <property type="term" value="F:acyltransferase activity, transferring groups other than amino-acyl groups"/>
    <property type="evidence" value="ECO:0007669"/>
    <property type="project" value="InterPro"/>
</dbReference>
<protein>
    <submittedName>
        <fullName evidence="2">Ribosomal protein S18 acetylase RimI-like enzyme</fullName>
    </submittedName>
</protein>
<feature type="domain" description="N-acetyltransferase" evidence="1">
    <location>
        <begin position="116"/>
        <end position="254"/>
    </location>
</feature>
<dbReference type="EMBL" id="JAVDYC010000001">
    <property type="protein sequence ID" value="MDR7327116.1"/>
    <property type="molecule type" value="Genomic_DNA"/>
</dbReference>
<evidence type="ECO:0000313" key="2">
    <source>
        <dbReference type="EMBL" id="MDR7327116.1"/>
    </source>
</evidence>
<dbReference type="Gene3D" id="3.40.630.30">
    <property type="match status" value="1"/>
</dbReference>
<dbReference type="Proteomes" id="UP001183629">
    <property type="component" value="Unassembled WGS sequence"/>
</dbReference>
<comment type="caution">
    <text evidence="2">The sequence shown here is derived from an EMBL/GenBank/DDBJ whole genome shotgun (WGS) entry which is preliminary data.</text>
</comment>
<reference evidence="2 3" key="1">
    <citation type="submission" date="2023-07" db="EMBL/GenBank/DDBJ databases">
        <title>Sequencing the genomes of 1000 actinobacteria strains.</title>
        <authorList>
            <person name="Klenk H.-P."/>
        </authorList>
    </citation>
    <scope>NUCLEOTIDE SEQUENCE [LARGE SCALE GENOMIC DNA]</scope>
    <source>
        <strain evidence="2 3">DSM 44711</strain>
    </source>
</reference>
<dbReference type="RefSeq" id="WP_310424018.1">
    <property type="nucleotide sequence ID" value="NZ_JAVDYC010000001.1"/>
</dbReference>
<sequence length="254" mass="27204">MTATTVWHHGLNRAYWTGWSGAAGGDPDADLPIYRSEIPHALLNGVLRVRDRPIGDAIAEARARLAGVRWVWWAGADSDPGTAEALLAHGAEPAGEVPIMERELMERELMDVPAPVTVPGLTVIRDGDLSAYVRAYAGPNGIPDGALPVTERAERDYRPPRGELVRLSGVVAGQTVASTSVLLGDDGVAGLYCVATLDGFRRRGISTALTVAALRLAQAAGHRVMTLQASSMGEPVYRSAGFRVVDSWRFFRLP</sequence>
<dbReference type="SUPFAM" id="SSF55729">
    <property type="entry name" value="Acyl-CoA N-acyltransferases (Nat)"/>
    <property type="match status" value="1"/>
</dbReference>
<evidence type="ECO:0000259" key="1">
    <source>
        <dbReference type="PROSITE" id="PS51186"/>
    </source>
</evidence>
<name>A0AAE4CVA8_9ACTN</name>
<organism evidence="2 3">
    <name type="scientific">Catenuloplanes niger</name>
    <dbReference type="NCBI Taxonomy" id="587534"/>
    <lineage>
        <taxon>Bacteria</taxon>
        <taxon>Bacillati</taxon>
        <taxon>Actinomycetota</taxon>
        <taxon>Actinomycetes</taxon>
        <taxon>Micromonosporales</taxon>
        <taxon>Micromonosporaceae</taxon>
        <taxon>Catenuloplanes</taxon>
    </lineage>
</organism>
<keyword evidence="2" id="KW-0689">Ribosomal protein</keyword>
<proteinExistence type="predicted"/>
<dbReference type="GO" id="GO:0005840">
    <property type="term" value="C:ribosome"/>
    <property type="evidence" value="ECO:0007669"/>
    <property type="project" value="UniProtKB-KW"/>
</dbReference>
<dbReference type="Pfam" id="PF13673">
    <property type="entry name" value="Acetyltransf_10"/>
    <property type="match status" value="1"/>
</dbReference>
<keyword evidence="2" id="KW-0687">Ribonucleoprotein</keyword>
<gene>
    <name evidence="2" type="ORF">J2S44_007366</name>
</gene>
<dbReference type="InterPro" id="IPR000182">
    <property type="entry name" value="GNAT_dom"/>
</dbReference>
<dbReference type="PROSITE" id="PS51186">
    <property type="entry name" value="GNAT"/>
    <property type="match status" value="1"/>
</dbReference>